<dbReference type="PANTHER" id="PTHR33499:SF11">
    <property type="entry name" value="NO APICAL MERISTEM-ASSOCIATED C-TERMINAL DOMAIN-CONTAINING PROTEIN"/>
    <property type="match status" value="1"/>
</dbReference>
<dbReference type="InterPro" id="IPR004252">
    <property type="entry name" value="Probable_transposase_24"/>
</dbReference>
<dbReference type="PANTHER" id="PTHR33499">
    <property type="entry name" value="OS12G0282400 PROTEIN-RELATED"/>
    <property type="match status" value="1"/>
</dbReference>
<protein>
    <submittedName>
        <fullName evidence="2">CACTA en-spm transposon protein</fullName>
    </submittedName>
</protein>
<evidence type="ECO:0000313" key="2">
    <source>
        <dbReference type="EMBL" id="RWR83785.1"/>
    </source>
</evidence>
<feature type="region of interest" description="Disordered" evidence="1">
    <location>
        <begin position="52"/>
        <end position="212"/>
    </location>
</feature>
<name>A0A3S3P5X2_9MAGN</name>
<dbReference type="EMBL" id="QPKB01000004">
    <property type="protein sequence ID" value="RWR83785.1"/>
    <property type="molecule type" value="Genomic_DNA"/>
</dbReference>
<feature type="compositionally biased region" description="Polar residues" evidence="1">
    <location>
        <begin position="184"/>
        <end position="194"/>
    </location>
</feature>
<dbReference type="Pfam" id="PF03004">
    <property type="entry name" value="Transposase_24"/>
    <property type="match status" value="1"/>
</dbReference>
<accession>A0A3S3P5X2</accession>
<feature type="compositionally biased region" description="Acidic residues" evidence="1">
    <location>
        <begin position="92"/>
        <end position="101"/>
    </location>
</feature>
<organism evidence="2 3">
    <name type="scientific">Cinnamomum micranthum f. kanehirae</name>
    <dbReference type="NCBI Taxonomy" id="337451"/>
    <lineage>
        <taxon>Eukaryota</taxon>
        <taxon>Viridiplantae</taxon>
        <taxon>Streptophyta</taxon>
        <taxon>Embryophyta</taxon>
        <taxon>Tracheophyta</taxon>
        <taxon>Spermatophyta</taxon>
        <taxon>Magnoliopsida</taxon>
        <taxon>Magnoliidae</taxon>
        <taxon>Laurales</taxon>
        <taxon>Lauraceae</taxon>
        <taxon>Cinnamomum</taxon>
    </lineage>
</organism>
<evidence type="ECO:0000256" key="1">
    <source>
        <dbReference type="SAM" id="MobiDB-lite"/>
    </source>
</evidence>
<gene>
    <name evidence="2" type="ORF">CKAN_01255700</name>
</gene>
<dbReference type="AlphaFoldDB" id="A0A3S3P5X2"/>
<dbReference type="Proteomes" id="UP000283530">
    <property type="component" value="Unassembled WGS sequence"/>
</dbReference>
<proteinExistence type="predicted"/>
<evidence type="ECO:0000313" key="3">
    <source>
        <dbReference type="Proteomes" id="UP000283530"/>
    </source>
</evidence>
<reference evidence="2 3" key="1">
    <citation type="journal article" date="2019" name="Nat. Plants">
        <title>Stout camphor tree genome fills gaps in understanding of flowering plant genome evolution.</title>
        <authorList>
            <person name="Chaw S.M."/>
            <person name="Liu Y.C."/>
            <person name="Wu Y.W."/>
            <person name="Wang H.Y."/>
            <person name="Lin C.I."/>
            <person name="Wu C.S."/>
            <person name="Ke H.M."/>
            <person name="Chang L.Y."/>
            <person name="Hsu C.Y."/>
            <person name="Yang H.T."/>
            <person name="Sudianto E."/>
            <person name="Hsu M.H."/>
            <person name="Wu K.P."/>
            <person name="Wang L.N."/>
            <person name="Leebens-Mack J.H."/>
            <person name="Tsai I.J."/>
        </authorList>
    </citation>
    <scope>NUCLEOTIDE SEQUENCE [LARGE SCALE GENOMIC DNA]</scope>
    <source>
        <strain evidence="3">cv. Chaw 1501</strain>
        <tissue evidence="2">Young leaves</tissue>
    </source>
</reference>
<feature type="compositionally biased region" description="Low complexity" evidence="1">
    <location>
        <begin position="121"/>
        <end position="133"/>
    </location>
</feature>
<dbReference type="OrthoDB" id="1607582at2759"/>
<keyword evidence="3" id="KW-1185">Reference proteome</keyword>
<sequence length="536" mass="58830">MPKGSKTYVKPGWVAKKAKLTEYEKVRSKNIMEIDERCRALGVKHIANTFFGLGQTSKSPNGEGKRKPGEDDDNEEYRPPQGDFGLVSSDENTGDDGDDETSGSPAHMVTHMNRGKRSRHACAVATAMAQATPAHPPVTRSSRSENTPDGVGQATPAQPRVTQSSHVDSTPEVATIARARSPTRIASSSGQCDQVLTPRTDGSSVASGEGSRRVWGKTRGLKVEKLRRQLGHAIPISIPAFSLAPEGEFATSFANLLGEAIRDEAPVRKEGWKSIPDGIKKLVVKRIQQFFEFGDYVNDPIIKAAIDAKCQKLYRDWKCELHTHYLSLLEEGVPDPKSHPLKPCKADDWAWMIDNLWETMEWKEKSKKARVSRSKMPWNHTSGSRSFLARSSMIIAQNGGHAQPFPDFYHDTHCMHGAKKWINEEAQKTHEELVRLTAEQSQPSITSPMTEEQISVKVIGQRSGYLKGFGIRKKSTSGSTQNRTGPDSEVLQLRQQVSLLKGLVLQLAERVGIDASSLVGGDGISAGAQDATSLDS</sequence>
<comment type="caution">
    <text evidence="2">The sequence shown here is derived from an EMBL/GenBank/DDBJ whole genome shotgun (WGS) entry which is preliminary data.</text>
</comment>